<evidence type="ECO:0000313" key="2">
    <source>
        <dbReference type="EMBL" id="SFK87601.1"/>
    </source>
</evidence>
<keyword evidence="1" id="KW-0472">Membrane</keyword>
<evidence type="ECO:0000313" key="3">
    <source>
        <dbReference type="Proteomes" id="UP000198915"/>
    </source>
</evidence>
<name>A0A1I4D6J2_9BACL</name>
<reference evidence="3" key="1">
    <citation type="submission" date="2016-10" db="EMBL/GenBank/DDBJ databases">
        <authorList>
            <person name="Varghese N."/>
            <person name="Submissions S."/>
        </authorList>
    </citation>
    <scope>NUCLEOTIDE SEQUENCE [LARGE SCALE GENOMIC DNA]</scope>
    <source>
        <strain evidence="3">OK042</strain>
    </source>
</reference>
<dbReference type="RefSeq" id="WP_170184511.1">
    <property type="nucleotide sequence ID" value="NZ_BJOE01000059.1"/>
</dbReference>
<keyword evidence="1" id="KW-0812">Transmembrane</keyword>
<accession>A0A1I4D6J2</accession>
<dbReference type="EMBL" id="FORT01000022">
    <property type="protein sequence ID" value="SFK87601.1"/>
    <property type="molecule type" value="Genomic_DNA"/>
</dbReference>
<organism evidence="2 3">
    <name type="scientific">Brevibacillus centrosporus</name>
    <dbReference type="NCBI Taxonomy" id="54910"/>
    <lineage>
        <taxon>Bacteria</taxon>
        <taxon>Bacillati</taxon>
        <taxon>Bacillota</taxon>
        <taxon>Bacilli</taxon>
        <taxon>Bacillales</taxon>
        <taxon>Paenibacillaceae</taxon>
        <taxon>Brevibacillus</taxon>
    </lineage>
</organism>
<proteinExistence type="predicted"/>
<evidence type="ECO:0000256" key="1">
    <source>
        <dbReference type="SAM" id="Phobius"/>
    </source>
</evidence>
<protein>
    <submittedName>
        <fullName evidence="2">Uncharacterized protein</fullName>
    </submittedName>
</protein>
<feature type="transmembrane region" description="Helical" evidence="1">
    <location>
        <begin position="6"/>
        <end position="24"/>
    </location>
</feature>
<keyword evidence="1" id="KW-1133">Transmembrane helix</keyword>
<dbReference type="STRING" id="1884381.SAMN05518846_12258"/>
<sequence length="57" mass="7199">MIYLTLVIFFGFLLVVWFVVKLLFRLDKRDSIIYDQRQLWEHYEVDLQDMRYPKKKK</sequence>
<dbReference type="Proteomes" id="UP000198915">
    <property type="component" value="Unassembled WGS sequence"/>
</dbReference>
<dbReference type="AlphaFoldDB" id="A0A1I4D6J2"/>
<gene>
    <name evidence="2" type="ORF">SAMN05518846_12258</name>
</gene>
<keyword evidence="3" id="KW-1185">Reference proteome</keyword>